<proteinExistence type="predicted"/>
<sequence>MVSECQAVSVQLVNRSRIFEGAFGRVSLNLVKNADGHCQTGRVFTWDICVPKSCESHNDMLRFAQSLHFTNPKSKINYTSPVCDVGTFADFKKMTWRGYLVFSIWCFMVGWGILASCVDLFIYDLVKDTYIPKTLWYKLFVALSIYRNIKSIFKLPKKPKHLVSEDGKQHPKSEVISPLFCIRFISMIWVMVGHSFGFVLSTSANPIDILPVLKDYGSQWIPNAYFSVDSFFFMSGLLLSFIFFKQLAKNRRRTLGMPNWVMMYAHRILRLSPAYYMAIAFYTWVFIPYFLKDMPVFLLSSFKGADSCEENWWVNFIYLNNFIDSKHTCYLVSWYLATDLQMFLFCPVILVPFAFGATLGILVSSSIIILSTATTIFLTFHFRFPPADFAGGWMDPNMTVDYNYYTEFMYANPATRCQVYIIGMMVGWLLIHKKHIKINFFLNIFLWIVSLVVMVADVIAIRSWVSGQEMELFPRAMYAAFSKPAWALCLSWIIISCYYGYGGFINKFMSMGIWVAPGRVVYSAYLIHLMVIIYVMGNFRELLVFYSVWNTLIFVILPIVFLSFTIAFGWSAIFEIGVGKIEDLLLDRKGEHRPRVKKGDEENAVVPKEVNNGWD</sequence>
<name>A0AC35TVC4_9BILA</name>
<dbReference type="Proteomes" id="UP000095286">
    <property type="component" value="Unplaced"/>
</dbReference>
<reference evidence="2" key="1">
    <citation type="submission" date="2016-11" db="UniProtKB">
        <authorList>
            <consortium name="WormBaseParasite"/>
        </authorList>
    </citation>
    <scope>IDENTIFICATION</scope>
    <source>
        <strain evidence="2">KR3021</strain>
    </source>
</reference>
<organism evidence="1 2">
    <name type="scientific">Rhabditophanes sp. KR3021</name>
    <dbReference type="NCBI Taxonomy" id="114890"/>
    <lineage>
        <taxon>Eukaryota</taxon>
        <taxon>Metazoa</taxon>
        <taxon>Ecdysozoa</taxon>
        <taxon>Nematoda</taxon>
        <taxon>Chromadorea</taxon>
        <taxon>Rhabditida</taxon>
        <taxon>Tylenchina</taxon>
        <taxon>Panagrolaimomorpha</taxon>
        <taxon>Strongyloidoidea</taxon>
        <taxon>Alloionematidae</taxon>
        <taxon>Rhabditophanes</taxon>
    </lineage>
</organism>
<accession>A0AC35TVC4</accession>
<protein>
    <submittedName>
        <fullName evidence="2">Acyl_transf_3 domain-containing protein</fullName>
    </submittedName>
</protein>
<evidence type="ECO:0000313" key="1">
    <source>
        <dbReference type="Proteomes" id="UP000095286"/>
    </source>
</evidence>
<evidence type="ECO:0000313" key="2">
    <source>
        <dbReference type="WBParaSite" id="RSKR_0000454900.1"/>
    </source>
</evidence>
<dbReference type="WBParaSite" id="RSKR_0000454900.1">
    <property type="protein sequence ID" value="RSKR_0000454900.1"/>
    <property type="gene ID" value="RSKR_0000454900"/>
</dbReference>